<comment type="similarity">
    <text evidence="1">Belongs to the peptidase C1 family.</text>
</comment>
<evidence type="ECO:0000256" key="1">
    <source>
        <dbReference type="ARBA" id="ARBA00008455"/>
    </source>
</evidence>
<protein>
    <submittedName>
        <fullName evidence="6">Uncharacterized protein</fullName>
    </submittedName>
</protein>
<dbReference type="PRINTS" id="PR00705">
    <property type="entry name" value="PAPAIN"/>
</dbReference>
<dbReference type="CDD" id="cd02248">
    <property type="entry name" value="Peptidase_C1A"/>
    <property type="match status" value="1"/>
</dbReference>
<dbReference type="Pfam" id="PF00112">
    <property type="entry name" value="Peptidase_C1"/>
    <property type="match status" value="1"/>
</dbReference>
<keyword evidence="2" id="KW-1015">Disulfide bond</keyword>
<dbReference type="InterPro" id="IPR025660">
    <property type="entry name" value="Pept_his_AS"/>
</dbReference>
<feature type="chain" id="PRO_5047129477" evidence="3">
    <location>
        <begin position="29"/>
        <end position="339"/>
    </location>
</feature>
<evidence type="ECO:0000313" key="7">
    <source>
        <dbReference type="Proteomes" id="UP001291926"/>
    </source>
</evidence>
<dbReference type="PANTHER" id="PTHR12411">
    <property type="entry name" value="CYSTEINE PROTEASE FAMILY C1-RELATED"/>
    <property type="match status" value="1"/>
</dbReference>
<sequence>MQVMASNRKTCLFMLLGIFAVLSHQTTSLPSEDYSMSIKHEAWMAQHKRYYDNNEEREKRFKIFKDNVKYIESFNRVGGQTYVLEVNAFADLTKEEFLTKYAGNYMPSLQGSPSSSFKYENVKEVPPSLDWRDKGAVTSVQNQAHCGACWAFSAVAAIEGIVQIKAGVQTSLSEQHIMDCDGAANGCQGGRMEHAFEFVNKNGVLASDKDYPYQVAEGTCSWDHPSSLAVKINGYERVPSKNETALLMAVANQPVSVAIDPSLFQFYKSGVVKGKCGTKLTHAVAVVGYGTNEDGIKFWLLKNSWGGNWGENGYIRLERGIDDIQGMCGLAIDATYPTA</sequence>
<feature type="signal peptide" evidence="3">
    <location>
        <begin position="1"/>
        <end position="28"/>
    </location>
</feature>
<dbReference type="InterPro" id="IPR013128">
    <property type="entry name" value="Peptidase_C1A"/>
</dbReference>
<keyword evidence="3" id="KW-0732">Signal</keyword>
<proteinExistence type="inferred from homology"/>
<feature type="domain" description="Peptidase C1A papain C-terminal" evidence="4">
    <location>
        <begin position="125"/>
        <end position="338"/>
    </location>
</feature>
<dbReference type="Pfam" id="PF08246">
    <property type="entry name" value="Inhibitor_I29"/>
    <property type="match status" value="1"/>
</dbReference>
<dbReference type="PROSITE" id="PS00139">
    <property type="entry name" value="THIOL_PROTEASE_CYS"/>
    <property type="match status" value="1"/>
</dbReference>
<evidence type="ECO:0000259" key="4">
    <source>
        <dbReference type="SMART" id="SM00645"/>
    </source>
</evidence>
<dbReference type="PROSITE" id="PS00639">
    <property type="entry name" value="THIOL_PROTEASE_HIS"/>
    <property type="match status" value="1"/>
</dbReference>
<dbReference type="SMART" id="SM00848">
    <property type="entry name" value="Inhibitor_I29"/>
    <property type="match status" value="1"/>
</dbReference>
<evidence type="ECO:0000256" key="2">
    <source>
        <dbReference type="ARBA" id="ARBA00023157"/>
    </source>
</evidence>
<reference evidence="6 7" key="1">
    <citation type="journal article" date="2023" name="bioRxiv">
        <title>Genome report: Whole genome sequence and annotation of Penstemon davidsonii.</title>
        <authorList>
            <person name="Ostevik K.L."/>
            <person name="Alabady M."/>
            <person name="Zhang M."/>
            <person name="Rausher M.D."/>
        </authorList>
    </citation>
    <scope>NUCLEOTIDE SEQUENCE [LARGE SCALE GENOMIC DNA]</scope>
    <source>
        <strain evidence="6">DNT005</strain>
        <tissue evidence="6">Whole leaf</tissue>
    </source>
</reference>
<feature type="domain" description="Cathepsin propeptide inhibitor" evidence="5">
    <location>
        <begin position="40"/>
        <end position="97"/>
    </location>
</feature>
<dbReference type="InterPro" id="IPR000668">
    <property type="entry name" value="Peptidase_C1A_C"/>
</dbReference>
<dbReference type="InterPro" id="IPR013201">
    <property type="entry name" value="Prot_inhib_I29"/>
</dbReference>
<dbReference type="SMART" id="SM00645">
    <property type="entry name" value="Pept_C1"/>
    <property type="match status" value="1"/>
</dbReference>
<dbReference type="InterPro" id="IPR038765">
    <property type="entry name" value="Papain-like_cys_pep_sf"/>
</dbReference>
<comment type="caution">
    <text evidence="6">The sequence shown here is derived from an EMBL/GenBank/DDBJ whole genome shotgun (WGS) entry which is preliminary data.</text>
</comment>
<evidence type="ECO:0000313" key="6">
    <source>
        <dbReference type="EMBL" id="KAK4491637.1"/>
    </source>
</evidence>
<dbReference type="InterPro" id="IPR000169">
    <property type="entry name" value="Pept_cys_AS"/>
</dbReference>
<keyword evidence="7" id="KW-1185">Reference proteome</keyword>
<dbReference type="PROSITE" id="PS00640">
    <property type="entry name" value="THIOL_PROTEASE_ASN"/>
    <property type="match status" value="1"/>
</dbReference>
<evidence type="ECO:0000259" key="5">
    <source>
        <dbReference type="SMART" id="SM00848"/>
    </source>
</evidence>
<name>A0ABR0DQX5_9LAMI</name>
<gene>
    <name evidence="6" type="ORF">RD792_002398</name>
</gene>
<organism evidence="6 7">
    <name type="scientific">Penstemon davidsonii</name>
    <dbReference type="NCBI Taxonomy" id="160366"/>
    <lineage>
        <taxon>Eukaryota</taxon>
        <taxon>Viridiplantae</taxon>
        <taxon>Streptophyta</taxon>
        <taxon>Embryophyta</taxon>
        <taxon>Tracheophyta</taxon>
        <taxon>Spermatophyta</taxon>
        <taxon>Magnoliopsida</taxon>
        <taxon>eudicotyledons</taxon>
        <taxon>Gunneridae</taxon>
        <taxon>Pentapetalae</taxon>
        <taxon>asterids</taxon>
        <taxon>lamiids</taxon>
        <taxon>Lamiales</taxon>
        <taxon>Plantaginaceae</taxon>
        <taxon>Cheloneae</taxon>
        <taxon>Penstemon</taxon>
    </lineage>
</organism>
<dbReference type="EMBL" id="JAYDYQ010001087">
    <property type="protein sequence ID" value="KAK4491637.1"/>
    <property type="molecule type" value="Genomic_DNA"/>
</dbReference>
<dbReference type="InterPro" id="IPR025661">
    <property type="entry name" value="Pept_asp_AS"/>
</dbReference>
<dbReference type="Proteomes" id="UP001291926">
    <property type="component" value="Unassembled WGS sequence"/>
</dbReference>
<accession>A0ABR0DQX5</accession>
<dbReference type="InterPro" id="IPR039417">
    <property type="entry name" value="Peptidase_C1A_papain-like"/>
</dbReference>
<evidence type="ECO:0000256" key="3">
    <source>
        <dbReference type="SAM" id="SignalP"/>
    </source>
</evidence>
<dbReference type="SUPFAM" id="SSF54001">
    <property type="entry name" value="Cysteine proteinases"/>
    <property type="match status" value="1"/>
</dbReference>
<dbReference type="Gene3D" id="3.90.70.10">
    <property type="entry name" value="Cysteine proteinases"/>
    <property type="match status" value="1"/>
</dbReference>